<dbReference type="PANTHER" id="PTHR12436">
    <property type="entry name" value="80 KDA MCM3-ASSOCIATED PROTEIN"/>
    <property type="match status" value="1"/>
</dbReference>
<comment type="caution">
    <text evidence="1">The sequence shown here is derived from an EMBL/GenBank/DDBJ whole genome shotgun (WGS) entry which is preliminary data.</text>
</comment>
<keyword evidence="1" id="KW-0675">Receptor</keyword>
<dbReference type="Proteomes" id="UP000288716">
    <property type="component" value="Unassembled WGS sequence"/>
</dbReference>
<gene>
    <name evidence="1" type="ORF">B4U80_02329</name>
</gene>
<dbReference type="VEuPathDB" id="VectorBase:LDEU004316"/>
<dbReference type="EMBL" id="NCKV01001816">
    <property type="protein sequence ID" value="RWS27728.1"/>
    <property type="molecule type" value="Genomic_DNA"/>
</dbReference>
<dbReference type="GO" id="GO:0005634">
    <property type="term" value="C:nucleus"/>
    <property type="evidence" value="ECO:0007669"/>
    <property type="project" value="TreeGrafter"/>
</dbReference>
<dbReference type="PANTHER" id="PTHR12436:SF4">
    <property type="entry name" value="LEUKOCYTE RECEPTOR CLUSTER MEMBER 8"/>
    <property type="match status" value="1"/>
</dbReference>
<evidence type="ECO:0000313" key="1">
    <source>
        <dbReference type="EMBL" id="RWS27728.1"/>
    </source>
</evidence>
<dbReference type="InterPro" id="IPR045107">
    <property type="entry name" value="SAC3/GANP/THP3"/>
</dbReference>
<proteinExistence type="predicted"/>
<protein>
    <submittedName>
        <fullName evidence="1">Leukocyte receptor cluster member 8-like protein</fullName>
    </submittedName>
</protein>
<keyword evidence="2" id="KW-1185">Reference proteome</keyword>
<organism evidence="1 2">
    <name type="scientific">Leptotrombidium deliense</name>
    <dbReference type="NCBI Taxonomy" id="299467"/>
    <lineage>
        <taxon>Eukaryota</taxon>
        <taxon>Metazoa</taxon>
        <taxon>Ecdysozoa</taxon>
        <taxon>Arthropoda</taxon>
        <taxon>Chelicerata</taxon>
        <taxon>Arachnida</taxon>
        <taxon>Acari</taxon>
        <taxon>Acariformes</taxon>
        <taxon>Trombidiformes</taxon>
        <taxon>Prostigmata</taxon>
        <taxon>Anystina</taxon>
        <taxon>Parasitengona</taxon>
        <taxon>Trombiculoidea</taxon>
        <taxon>Trombiculidae</taxon>
        <taxon>Leptotrombidium</taxon>
    </lineage>
</organism>
<reference evidence="1 2" key="1">
    <citation type="journal article" date="2018" name="Gigascience">
        <title>Genomes of trombidid mites reveal novel predicted allergens and laterally-transferred genes associated with secondary metabolism.</title>
        <authorList>
            <person name="Dong X."/>
            <person name="Chaisiri K."/>
            <person name="Xia D."/>
            <person name="Armstrong S.D."/>
            <person name="Fang Y."/>
            <person name="Donnelly M.J."/>
            <person name="Kadowaki T."/>
            <person name="McGarry J.W."/>
            <person name="Darby A.C."/>
            <person name="Makepeace B.L."/>
        </authorList>
    </citation>
    <scope>NUCLEOTIDE SEQUENCE [LARGE SCALE GENOMIC DNA]</scope>
    <source>
        <strain evidence="1">UoL-UT</strain>
    </source>
</reference>
<sequence length="118" mass="13718">MTTQATSTPTQCRSAQDWPESLKNYVNRAFARCSTDFDKDRAERILKEKLTLAYNKGNVWTTDWDMEPLPSEIDNVVNNSSYDKKGVEVKVVLLCLIHRQVEVEQKLKKAHVKHLNFY</sequence>
<dbReference type="STRING" id="299467.A0A443SJL8"/>
<dbReference type="AlphaFoldDB" id="A0A443SJL8"/>
<evidence type="ECO:0000313" key="2">
    <source>
        <dbReference type="Proteomes" id="UP000288716"/>
    </source>
</evidence>
<dbReference type="OrthoDB" id="199574at2759"/>
<accession>A0A443SJL8</accession>
<name>A0A443SJL8_9ACAR</name>